<dbReference type="InterPro" id="IPR011257">
    <property type="entry name" value="DNA_glycosylase"/>
</dbReference>
<dbReference type="EMBL" id="UOFG01000132">
    <property type="protein sequence ID" value="VAW60851.1"/>
    <property type="molecule type" value="Genomic_DNA"/>
</dbReference>
<dbReference type="GO" id="GO:0006284">
    <property type="term" value="P:base-excision repair"/>
    <property type="evidence" value="ECO:0007669"/>
    <property type="project" value="InterPro"/>
</dbReference>
<dbReference type="AlphaFoldDB" id="A0A3B0WZ88"/>
<reference evidence="1" key="1">
    <citation type="submission" date="2018-06" db="EMBL/GenBank/DDBJ databases">
        <authorList>
            <person name="Zhirakovskaya E."/>
        </authorList>
    </citation>
    <scope>NUCLEOTIDE SEQUENCE</scope>
</reference>
<protein>
    <submittedName>
        <fullName evidence="1">DNA-3-methyladenine glycosylase</fullName>
        <ecNumber evidence="1">3.2.2.20</ecNumber>
    </submittedName>
</protein>
<gene>
    <name evidence="1" type="ORF">MNBD_GAMMA11-3180</name>
</gene>
<dbReference type="InterPro" id="IPR005019">
    <property type="entry name" value="Adenine_glyco"/>
</dbReference>
<keyword evidence="1" id="KW-0326">Glycosidase</keyword>
<dbReference type="Pfam" id="PF03352">
    <property type="entry name" value="Adenine_glyco"/>
    <property type="match status" value="1"/>
</dbReference>
<sequence length="58" mass="6551">MSTTISGADGKPRCRWCAITAEFLDYHDTEWGFPVSNDYPLFEKLNLKSFQCAGYGPD</sequence>
<evidence type="ECO:0000313" key="1">
    <source>
        <dbReference type="EMBL" id="VAW60851.1"/>
    </source>
</evidence>
<dbReference type="GO" id="GO:0008725">
    <property type="term" value="F:DNA-3-methyladenine glycosylase activity"/>
    <property type="evidence" value="ECO:0007669"/>
    <property type="project" value="UniProtKB-EC"/>
</dbReference>
<name>A0A3B0WZ88_9ZZZZ</name>
<keyword evidence="1" id="KW-0378">Hydrolase</keyword>
<accession>A0A3B0WZ88</accession>
<dbReference type="EC" id="3.2.2.20" evidence="1"/>
<dbReference type="SUPFAM" id="SSF48150">
    <property type="entry name" value="DNA-glycosylase"/>
    <property type="match status" value="1"/>
</dbReference>
<proteinExistence type="predicted"/>
<organism evidence="1">
    <name type="scientific">hydrothermal vent metagenome</name>
    <dbReference type="NCBI Taxonomy" id="652676"/>
    <lineage>
        <taxon>unclassified sequences</taxon>
        <taxon>metagenomes</taxon>
        <taxon>ecological metagenomes</taxon>
    </lineage>
</organism>
<dbReference type="Gene3D" id="1.10.340.30">
    <property type="entry name" value="Hypothetical protein, domain 2"/>
    <property type="match status" value="1"/>
</dbReference>